<dbReference type="SUPFAM" id="SSF141072">
    <property type="entry name" value="CalX-like"/>
    <property type="match status" value="2"/>
</dbReference>
<feature type="domain" description="Calx-beta" evidence="5">
    <location>
        <begin position="44"/>
        <end position="118"/>
    </location>
</feature>
<dbReference type="PANTHER" id="PTHR46682:SF1">
    <property type="entry name" value="ADHESION G-PROTEIN COUPLED RECEPTOR V1"/>
    <property type="match status" value="1"/>
</dbReference>
<organism evidence="6 7">
    <name type="scientific">Chryseolinea serpens</name>
    <dbReference type="NCBI Taxonomy" id="947013"/>
    <lineage>
        <taxon>Bacteria</taxon>
        <taxon>Pseudomonadati</taxon>
        <taxon>Bacteroidota</taxon>
        <taxon>Cytophagia</taxon>
        <taxon>Cytophagales</taxon>
        <taxon>Fulvivirgaceae</taxon>
        <taxon>Chryseolinea</taxon>
    </lineage>
</organism>
<keyword evidence="3" id="KW-0106">Calcium</keyword>
<dbReference type="STRING" id="947013.SAMN04488109_1161"/>
<evidence type="ECO:0000256" key="2">
    <source>
        <dbReference type="ARBA" id="ARBA00022737"/>
    </source>
</evidence>
<dbReference type="EMBL" id="FQWQ01000001">
    <property type="protein sequence ID" value="SHG63295.1"/>
    <property type="molecule type" value="Genomic_DNA"/>
</dbReference>
<name>A0A1M5LEA7_9BACT</name>
<dbReference type="InterPro" id="IPR026919">
    <property type="entry name" value="ADGRV1"/>
</dbReference>
<dbReference type="Pfam" id="PF03160">
    <property type="entry name" value="Calx-beta"/>
    <property type="match status" value="2"/>
</dbReference>
<dbReference type="GO" id="GO:0016020">
    <property type="term" value="C:membrane"/>
    <property type="evidence" value="ECO:0007669"/>
    <property type="project" value="InterPro"/>
</dbReference>
<feature type="domain" description="Calx-beta" evidence="5">
    <location>
        <begin position="154"/>
        <end position="232"/>
    </location>
</feature>
<dbReference type="OrthoDB" id="1236981at2"/>
<dbReference type="InterPro" id="IPR038081">
    <property type="entry name" value="CalX-like_sf"/>
</dbReference>
<dbReference type="RefSeq" id="WP_073131877.1">
    <property type="nucleotide sequence ID" value="NZ_FQWQ01000001.1"/>
</dbReference>
<feature type="signal peptide" evidence="4">
    <location>
        <begin position="1"/>
        <end position="18"/>
    </location>
</feature>
<evidence type="ECO:0000256" key="3">
    <source>
        <dbReference type="ARBA" id="ARBA00022837"/>
    </source>
</evidence>
<dbReference type="Proteomes" id="UP000184212">
    <property type="component" value="Unassembled WGS sequence"/>
</dbReference>
<sequence length="386" mass="41235">MKYSVRILLLCVAALAWACSQNDPPKGRPDLTIDDITVEEGLPAHFTVTLSEASEDTVGFMYITRDGTAVSTDYSAMGTYGVGFIAPGSLSTSISVLTYSDGVQEPDERFNIILSSVQNASLIKSAGLCTITNSDRIPMISMDPLFTANEGSDAIVTLMLSGPSPANASLTYTTRTGSAGGTDFTEVLTPKSVSVATGDTKIQIRIPIRQDNLAEGAESFSIVLADLTNLSMANTERPVYILENSKTFFMNAKIEGQPWTGLVDGTLGASFTGNNGTNVMLGTEHNFSQITLTFYDPPTVPKHYKIATLGYLADNNHITAVYTPFYGTSPGPIYLGVAGIGELSIMEVDLANNVITGSFNFVGLDSKNSERNVTVTDGVFRIPMYP</sequence>
<proteinExistence type="predicted"/>
<gene>
    <name evidence="6" type="ORF">SAMN04488109_1161</name>
</gene>
<evidence type="ECO:0000313" key="7">
    <source>
        <dbReference type="Proteomes" id="UP000184212"/>
    </source>
</evidence>
<evidence type="ECO:0000256" key="1">
    <source>
        <dbReference type="ARBA" id="ARBA00022729"/>
    </source>
</evidence>
<dbReference type="AlphaFoldDB" id="A0A1M5LEA7"/>
<keyword evidence="2" id="KW-0677">Repeat</keyword>
<dbReference type="PANTHER" id="PTHR46682">
    <property type="entry name" value="ADHESION G-PROTEIN COUPLED RECEPTOR V1"/>
    <property type="match status" value="1"/>
</dbReference>
<dbReference type="InterPro" id="IPR003644">
    <property type="entry name" value="Calx_beta"/>
</dbReference>
<dbReference type="Gene3D" id="2.60.40.2030">
    <property type="match status" value="2"/>
</dbReference>
<keyword evidence="7" id="KW-1185">Reference proteome</keyword>
<evidence type="ECO:0000259" key="5">
    <source>
        <dbReference type="Pfam" id="PF03160"/>
    </source>
</evidence>
<evidence type="ECO:0000313" key="6">
    <source>
        <dbReference type="EMBL" id="SHG63295.1"/>
    </source>
</evidence>
<dbReference type="GO" id="GO:0005737">
    <property type="term" value="C:cytoplasm"/>
    <property type="evidence" value="ECO:0007669"/>
    <property type="project" value="TreeGrafter"/>
</dbReference>
<feature type="chain" id="PRO_5012725514" evidence="4">
    <location>
        <begin position="19"/>
        <end position="386"/>
    </location>
</feature>
<dbReference type="GO" id="GO:0004930">
    <property type="term" value="F:G protein-coupled receptor activity"/>
    <property type="evidence" value="ECO:0007669"/>
    <property type="project" value="InterPro"/>
</dbReference>
<dbReference type="GO" id="GO:0010855">
    <property type="term" value="F:adenylate cyclase inhibitor activity"/>
    <property type="evidence" value="ECO:0007669"/>
    <property type="project" value="TreeGrafter"/>
</dbReference>
<protein>
    <submittedName>
        <fullName evidence="6">Calx-beta domain-containing protein</fullName>
    </submittedName>
</protein>
<keyword evidence="1 4" id="KW-0732">Signal</keyword>
<dbReference type="GO" id="GO:0071277">
    <property type="term" value="P:cellular response to calcium ion"/>
    <property type="evidence" value="ECO:0007669"/>
    <property type="project" value="TreeGrafter"/>
</dbReference>
<accession>A0A1M5LEA7</accession>
<evidence type="ECO:0000256" key="4">
    <source>
        <dbReference type="SAM" id="SignalP"/>
    </source>
</evidence>
<reference evidence="6 7" key="1">
    <citation type="submission" date="2016-11" db="EMBL/GenBank/DDBJ databases">
        <authorList>
            <person name="Jaros S."/>
            <person name="Januszkiewicz K."/>
            <person name="Wedrychowicz H."/>
        </authorList>
    </citation>
    <scope>NUCLEOTIDE SEQUENCE [LARGE SCALE GENOMIC DNA]</scope>
    <source>
        <strain evidence="6 7">DSM 24574</strain>
    </source>
</reference>
<dbReference type="GO" id="GO:0001965">
    <property type="term" value="F:G-protein alpha-subunit binding"/>
    <property type="evidence" value="ECO:0007669"/>
    <property type="project" value="TreeGrafter"/>
</dbReference>